<dbReference type="SUPFAM" id="SSF51445">
    <property type="entry name" value="(Trans)glycosidases"/>
    <property type="match status" value="1"/>
</dbReference>
<dbReference type="CDD" id="cd14752">
    <property type="entry name" value="GH31_N"/>
    <property type="match status" value="1"/>
</dbReference>
<accession>A0A3B7MQQ0</accession>
<dbReference type="SUPFAM" id="SSF51011">
    <property type="entry name" value="Glycosyl hydrolase domain"/>
    <property type="match status" value="1"/>
</dbReference>
<name>A0A3B7MQQ0_9BACT</name>
<evidence type="ECO:0000256" key="1">
    <source>
        <dbReference type="ARBA" id="ARBA00007806"/>
    </source>
</evidence>
<evidence type="ECO:0000256" key="2">
    <source>
        <dbReference type="RuleBase" id="RU361185"/>
    </source>
</evidence>
<dbReference type="Pfam" id="PF07691">
    <property type="entry name" value="PA14"/>
    <property type="match status" value="1"/>
</dbReference>
<dbReference type="PROSITE" id="PS51820">
    <property type="entry name" value="PA14"/>
    <property type="match status" value="1"/>
</dbReference>
<dbReference type="PANTHER" id="PTHR43863">
    <property type="entry name" value="HYDROLASE, PUTATIVE (AFU_ORTHOLOGUE AFUA_1G03140)-RELATED"/>
    <property type="match status" value="1"/>
</dbReference>
<dbReference type="GO" id="GO:0004553">
    <property type="term" value="F:hydrolase activity, hydrolyzing O-glycosyl compounds"/>
    <property type="evidence" value="ECO:0007669"/>
    <property type="project" value="InterPro"/>
</dbReference>
<dbReference type="Proteomes" id="UP000263900">
    <property type="component" value="Chromosome"/>
</dbReference>
<dbReference type="GO" id="GO:0005975">
    <property type="term" value="P:carbohydrate metabolic process"/>
    <property type="evidence" value="ECO:0007669"/>
    <property type="project" value="InterPro"/>
</dbReference>
<evidence type="ECO:0000313" key="5">
    <source>
        <dbReference type="EMBL" id="AXY75673.1"/>
    </source>
</evidence>
<dbReference type="Gene3D" id="3.20.20.80">
    <property type="entry name" value="Glycosidases"/>
    <property type="match status" value="1"/>
</dbReference>
<dbReference type="RefSeq" id="WP_119051554.1">
    <property type="nucleotide sequence ID" value="NZ_CP032157.1"/>
</dbReference>
<feature type="signal peptide" evidence="3">
    <location>
        <begin position="1"/>
        <end position="25"/>
    </location>
</feature>
<dbReference type="AlphaFoldDB" id="A0A3B7MQQ0"/>
<evidence type="ECO:0000256" key="3">
    <source>
        <dbReference type="SAM" id="SignalP"/>
    </source>
</evidence>
<dbReference type="PANTHER" id="PTHR43863:SF2">
    <property type="entry name" value="MALTASE-GLUCOAMYLASE"/>
    <property type="match status" value="1"/>
</dbReference>
<dbReference type="InterPro" id="IPR048395">
    <property type="entry name" value="Glyco_hydro_31_C"/>
</dbReference>
<sequence length="955" mass="109245">MRKLLTSLSCLVVCLLSVSTLPAHNIRPGDYSKVEDGIIVHAKRKMTNGVCLVRLQAITDRIIRVTASPVDSFTNTSSLITLPKKRTPVKWEVKEEKEQVVFLTPALRAIVSLITGEINFTDPAGKPILGEPKEGGKYFTPVIEEGQPSWKLSQSFLSTPDEAYYGLGQHQDGLMNQKGYQVELAQNNTEIAIPFMLSTRNYGILWDNYSITKVGDTRNYEPLSTLKLYAADSSRGWLTATYANKRDTKQVIVQRPESALAYDFLLSQKDFPAAVKLGGTVVNWEGAIESSFTGVHHFLFRYGGYGKIWIDGKLLADRWRQPWMPGTAVLPVPMEKGRKYSFRIEWIPDGDVSYISCKWLSPLQGDLQQQFAFNAESGSQLDYYFIRGKNLDEVIAGYRELTGNSSILPKWAMGLWQSRERYKTQDEILNTVSEFRKRKIPLDNIVLDWSYWKENDWGNQDFDSSRFADPAGMINTLHNQYHTRFMISVWPKFYEGLPVYETFNKNGWLFKRNIAEKRRDWIGKGYTSTFYDAFNPQARTAFWNLLNDKLYNKGIDAWWLDATEPDIHSNMSVEERKQTMNPTALGAATRYFNAFPLLNTKAVYEGQRRVNPDQRVFILTRSAFAGQQRYAAASWSGDISARWHDLKNQISGGLNFSMSGLPYWTVDIGGFAVEKRFENAQGENLEEWRELMTRWYQFGAFCPLFRVHGQYPYREIFNVAPETHPAYQSMLYYDKLRYRLMPYIYSLAGKTWHEHYTMMRGLAMDFPDDPLVRDIGDQYMFGPSLLVNPVYEYKATSRNVYLPAGTGWYESNSGNYLAGGATVIATAPVQSMPLYIKEGSILPAGPEIQYTAEKPADPITLLVYTGKDAQFTLYEDEDTNYNYEQGAFANIPFSYEEATKTLTIGNRAGSFHGMLQQRTFRVIFISKNNPKPFDPDGKADQVIKYKGNKLMVKMK</sequence>
<protein>
    <submittedName>
        <fullName evidence="5">DUF5110 domain-containing protein</fullName>
    </submittedName>
</protein>
<dbReference type="Pfam" id="PF01055">
    <property type="entry name" value="Glyco_hydro_31_2nd"/>
    <property type="match status" value="1"/>
</dbReference>
<gene>
    <name evidence="5" type="ORF">D3H65_17560</name>
</gene>
<keyword evidence="2" id="KW-0378">Hydrolase</keyword>
<organism evidence="5 6">
    <name type="scientific">Paraflavitalea soli</name>
    <dbReference type="NCBI Taxonomy" id="2315862"/>
    <lineage>
        <taxon>Bacteria</taxon>
        <taxon>Pseudomonadati</taxon>
        <taxon>Bacteroidota</taxon>
        <taxon>Chitinophagia</taxon>
        <taxon>Chitinophagales</taxon>
        <taxon>Chitinophagaceae</taxon>
        <taxon>Paraflavitalea</taxon>
    </lineage>
</organism>
<dbReference type="InterPro" id="IPR033403">
    <property type="entry name" value="DUF5110"/>
</dbReference>
<dbReference type="CDD" id="cd06591">
    <property type="entry name" value="GH31_xylosidase_XylS"/>
    <property type="match status" value="1"/>
</dbReference>
<dbReference type="Gene3D" id="2.60.40.1760">
    <property type="entry name" value="glycosyl hydrolase (family 31)"/>
    <property type="match status" value="1"/>
</dbReference>
<dbReference type="Pfam" id="PF17137">
    <property type="entry name" value="DUF5110"/>
    <property type="match status" value="1"/>
</dbReference>
<dbReference type="OrthoDB" id="176168at2"/>
<dbReference type="Gene3D" id="2.60.40.1180">
    <property type="entry name" value="Golgi alpha-mannosidase II"/>
    <property type="match status" value="2"/>
</dbReference>
<dbReference type="InterPro" id="IPR017853">
    <property type="entry name" value="GH"/>
</dbReference>
<dbReference type="InterPro" id="IPR000322">
    <property type="entry name" value="Glyco_hydro_31_TIM"/>
</dbReference>
<dbReference type="SMART" id="SM00758">
    <property type="entry name" value="PA14"/>
    <property type="match status" value="1"/>
</dbReference>
<reference evidence="5 6" key="1">
    <citation type="submission" date="2018-09" db="EMBL/GenBank/DDBJ databases">
        <title>Genome sequencing of strain 6GH32-13.</title>
        <authorList>
            <person name="Weon H.-Y."/>
            <person name="Heo J."/>
            <person name="Kwon S.-W."/>
        </authorList>
    </citation>
    <scope>NUCLEOTIDE SEQUENCE [LARGE SCALE GENOMIC DNA]</scope>
    <source>
        <strain evidence="5 6">5GH32-13</strain>
    </source>
</reference>
<dbReference type="InterPro" id="IPR051816">
    <property type="entry name" value="Glycosyl_Hydrolase_31"/>
</dbReference>
<proteinExistence type="inferred from homology"/>
<dbReference type="SUPFAM" id="SSF56988">
    <property type="entry name" value="Anthrax protective antigen"/>
    <property type="match status" value="1"/>
</dbReference>
<dbReference type="Pfam" id="PF13802">
    <property type="entry name" value="Gal_mutarotas_2"/>
    <property type="match status" value="1"/>
</dbReference>
<dbReference type="KEGG" id="pseg:D3H65_17560"/>
<dbReference type="SUPFAM" id="SSF74650">
    <property type="entry name" value="Galactose mutarotase-like"/>
    <property type="match status" value="1"/>
</dbReference>
<dbReference type="InterPro" id="IPR011658">
    <property type="entry name" value="PA14_dom"/>
</dbReference>
<dbReference type="EMBL" id="CP032157">
    <property type="protein sequence ID" value="AXY75673.1"/>
    <property type="molecule type" value="Genomic_DNA"/>
</dbReference>
<dbReference type="InterPro" id="IPR025887">
    <property type="entry name" value="Glyco_hydro_31_N_dom"/>
</dbReference>
<evidence type="ECO:0000313" key="6">
    <source>
        <dbReference type="Proteomes" id="UP000263900"/>
    </source>
</evidence>
<feature type="chain" id="PRO_5017599368" evidence="3">
    <location>
        <begin position="26"/>
        <end position="955"/>
    </location>
</feature>
<evidence type="ECO:0000259" key="4">
    <source>
        <dbReference type="PROSITE" id="PS51820"/>
    </source>
</evidence>
<feature type="domain" description="PA14" evidence="4">
    <location>
        <begin position="232"/>
        <end position="376"/>
    </location>
</feature>
<dbReference type="InterPro" id="IPR037524">
    <property type="entry name" value="PA14/GLEYA"/>
</dbReference>
<dbReference type="InterPro" id="IPR011013">
    <property type="entry name" value="Gal_mutarotase_sf_dom"/>
</dbReference>
<keyword evidence="6" id="KW-1185">Reference proteome</keyword>
<dbReference type="InterPro" id="IPR013780">
    <property type="entry name" value="Glyco_hydro_b"/>
</dbReference>
<comment type="similarity">
    <text evidence="1 2">Belongs to the glycosyl hydrolase 31 family.</text>
</comment>
<dbReference type="Gene3D" id="2.60.120.380">
    <property type="match status" value="1"/>
</dbReference>
<dbReference type="Pfam" id="PF21365">
    <property type="entry name" value="Glyco_hydro_31_3rd"/>
    <property type="match status" value="1"/>
</dbReference>
<dbReference type="GO" id="GO:0030246">
    <property type="term" value="F:carbohydrate binding"/>
    <property type="evidence" value="ECO:0007669"/>
    <property type="project" value="InterPro"/>
</dbReference>
<keyword evidence="2" id="KW-0326">Glycosidase</keyword>
<keyword evidence="3" id="KW-0732">Signal</keyword>